<organism evidence="2 3">
    <name type="scientific">Novosphingobium fuchskuhlense</name>
    <dbReference type="NCBI Taxonomy" id="1117702"/>
    <lineage>
        <taxon>Bacteria</taxon>
        <taxon>Pseudomonadati</taxon>
        <taxon>Pseudomonadota</taxon>
        <taxon>Alphaproteobacteria</taxon>
        <taxon>Sphingomonadales</taxon>
        <taxon>Sphingomonadaceae</taxon>
        <taxon>Novosphingobium</taxon>
    </lineage>
</organism>
<gene>
    <name evidence="2" type="ORF">AQZ52_15830</name>
</gene>
<keyword evidence="1" id="KW-0732">Signal</keyword>
<comment type="caution">
    <text evidence="2">The sequence shown here is derived from an EMBL/GenBank/DDBJ whole genome shotgun (WGS) entry which is preliminary data.</text>
</comment>
<feature type="chain" id="PRO_5007156891" evidence="1">
    <location>
        <begin position="21"/>
        <end position="507"/>
    </location>
</feature>
<keyword evidence="3" id="KW-1185">Reference proteome</keyword>
<accession>A0A117USZ8</accession>
<evidence type="ECO:0000256" key="1">
    <source>
        <dbReference type="SAM" id="SignalP"/>
    </source>
</evidence>
<dbReference type="EMBL" id="LLZS01000009">
    <property type="protein sequence ID" value="KUR70316.1"/>
    <property type="molecule type" value="Genomic_DNA"/>
</dbReference>
<evidence type="ECO:0000313" key="2">
    <source>
        <dbReference type="EMBL" id="KUR70316.1"/>
    </source>
</evidence>
<proteinExistence type="predicted"/>
<dbReference type="STRING" id="1117702.AQZ52_15830"/>
<dbReference type="Proteomes" id="UP000058012">
    <property type="component" value="Unassembled WGS sequence"/>
</dbReference>
<dbReference type="AlphaFoldDB" id="A0A117USZ8"/>
<protein>
    <submittedName>
        <fullName evidence="2">Uncharacterized protein</fullName>
    </submittedName>
</protein>
<reference evidence="2 3" key="1">
    <citation type="submission" date="2015-10" db="EMBL/GenBank/DDBJ databases">
        <title>Draft genome sequence of Novosphingobium fuchskuhlense DSM 25065 isolated from a surface water sample of the southwest basin of Lake Grosse Fuchskuhle.</title>
        <authorList>
            <person name="Ruckert C."/>
            <person name="Winkler A."/>
            <person name="Glaeser J."/>
            <person name="Grossart H.-P."/>
            <person name="Kalinowski J."/>
            <person name="Glaeser S."/>
        </authorList>
    </citation>
    <scope>NUCLEOTIDE SEQUENCE [LARGE SCALE GENOMIC DNA]</scope>
    <source>
        <strain evidence="2 3">FNE08-7</strain>
    </source>
</reference>
<name>A0A117USZ8_9SPHN</name>
<sequence>MTKLALLGATAFLATTSAHAQVADTWSIAGNVTVGSVNSETVTLDPVNGGGATLGVDGANIGDGFKNSISASAVGSSASSSFTTVNNSGVGGDASLGIDGSVGVGASNASAVTQTSDVLTSATIVQGNSNSISLAAVGSSASASASTTVTDVGGATIGSNETFSYTVGGGLTVSSGLADGTVAPVDVAGGDLGGGNSGAVALTLGTGVAGADIQAGTGNSISVAGVGSSASASFSATVSGDGTVLDSALFDLSGGDTKISAANDTTGAVSVGVTTVATPKIEGGAANSISGAAVGSSASLSFAAATFDSGAISDFSATTGVVGVDSTNAAAVTFSGDGTTGTAATLDGAAISGTGLGNSISLSAVGSSGSVSFTNTVYGGANGAAGGSVAFDDITVNSTNSGAVSNISETITGSGIDGGSKNSISIAGVGASASQSISVTDYTGGGITGVGSTLNNVTVSGNNSGAVLVAGGLATPNIDGGFSNSISAAAVGASASQAISRTLVGAQ</sequence>
<feature type="signal peptide" evidence="1">
    <location>
        <begin position="1"/>
        <end position="20"/>
    </location>
</feature>
<evidence type="ECO:0000313" key="3">
    <source>
        <dbReference type="Proteomes" id="UP000058012"/>
    </source>
</evidence>